<dbReference type="InterPro" id="IPR009072">
    <property type="entry name" value="Histone-fold"/>
</dbReference>
<keyword evidence="1 2" id="KW-0103">Bromodomain</keyword>
<feature type="compositionally biased region" description="Low complexity" evidence="3">
    <location>
        <begin position="811"/>
        <end position="838"/>
    </location>
</feature>
<evidence type="ECO:0000259" key="4">
    <source>
        <dbReference type="PROSITE" id="PS50014"/>
    </source>
</evidence>
<dbReference type="Pfam" id="PF00439">
    <property type="entry name" value="Bromodomain"/>
    <property type="match status" value="1"/>
</dbReference>
<dbReference type="InterPro" id="IPR001487">
    <property type="entry name" value="Bromodomain"/>
</dbReference>
<feature type="compositionally biased region" description="Gly residues" evidence="3">
    <location>
        <begin position="685"/>
        <end position="701"/>
    </location>
</feature>
<dbReference type="CDD" id="cd22927">
    <property type="entry name" value="HFD_SPT7"/>
    <property type="match status" value="1"/>
</dbReference>
<organism evidence="5 6">
    <name type="scientific">Meira miltonrushii</name>
    <dbReference type="NCBI Taxonomy" id="1280837"/>
    <lineage>
        <taxon>Eukaryota</taxon>
        <taxon>Fungi</taxon>
        <taxon>Dikarya</taxon>
        <taxon>Basidiomycota</taxon>
        <taxon>Ustilaginomycotina</taxon>
        <taxon>Exobasidiomycetes</taxon>
        <taxon>Exobasidiales</taxon>
        <taxon>Brachybasidiaceae</taxon>
        <taxon>Meira</taxon>
    </lineage>
</organism>
<dbReference type="GO" id="GO:0006357">
    <property type="term" value="P:regulation of transcription by RNA polymerase II"/>
    <property type="evidence" value="ECO:0007669"/>
    <property type="project" value="TreeGrafter"/>
</dbReference>
<keyword evidence="6" id="KW-1185">Reference proteome</keyword>
<dbReference type="Proteomes" id="UP000245771">
    <property type="component" value="Unassembled WGS sequence"/>
</dbReference>
<sequence>MKHLLHAIDARRDSVQLSDHDIYRLLHGSRGKNDDKIEFTEAMVRVLEELKSSEHASAFLTKVAKRDAPDYYDVIKNPMDLGTMLRNVRQGRYKNKPQFMRDLDLIWDNCLTYNSEPTHPLRRSVQILRAKANHLLTYVNDSNDADEALNQWLAASSLQRGSSDTSISGANMRVGGAGDQSSLSKKGLGIAKISVTSFIDTPFEQRPALLRNAEAMKTFEMLNSSLNDLDRKFDHQYLNPQAGPSSRTLDLPSQQSALVQRSLDMLKTLEGPQKGVLRKALTTLPEESSTSNNQQNGGNSVIEDDESSPMPYPLEPEGTEEEVEKEAYDIGAVWWNSMAHPSLLASGVSTLHNSEQLPNRRIRHIGGRPAKKRRQNGVVEEQNMDNNRLAGASRAVENNVRVITRLRRTHMKYGRLNNHIESGEPIPADLGVVSSDDEDDRDEFGYQSKQESVNRRTEKPRRKAPDALMIPLHEMTGNPYPSLSGEGASDLLQNRTNLLLAHAGFDGSQKAAADVMVDVAGEFLMNIGRTMRSYSDRFAQEMSVEELILHALFENGGIDVRSLESYVADDVVRYGNKMTDLLRKLRTSYKDTLANTDLTMADEAAYFGSAAAGMENGNAQAMTNGTMAGEEDENIIRGGYAAGLDEDFFGFKDMGLDEELGIDVGRQLAAMPSRVFARKDQDGVNGPGGMGAKNRMGGSGSSGASSLDFDPPSPFVPLTEAAISAQIELLRPFYREELRSRGQWQQATQDQERDDVEGTNSNTIEGGEESAENKNEKDAYLILPDEDQERQRYKVPPTGKLPRRAMKERSTQSTNKSSSQKTSKVNGGEATGNNANGNIRKPALSTTSSFGKSSTPAMNGNGKSSTKSKSKKKDSSSHQNGKQHHSIPTVTVS</sequence>
<dbReference type="SUPFAM" id="SSF47370">
    <property type="entry name" value="Bromodomain"/>
    <property type="match status" value="1"/>
</dbReference>
<dbReference type="GO" id="GO:0046982">
    <property type="term" value="F:protein heterodimerization activity"/>
    <property type="evidence" value="ECO:0007669"/>
    <property type="project" value="InterPro"/>
</dbReference>
<evidence type="ECO:0000313" key="5">
    <source>
        <dbReference type="EMBL" id="PWN35736.1"/>
    </source>
</evidence>
<name>A0A316VDV7_9BASI</name>
<dbReference type="InParanoid" id="A0A316VDV7"/>
<dbReference type="InterPro" id="IPR037782">
    <property type="entry name" value="Spt7"/>
</dbReference>
<feature type="region of interest" description="Disordered" evidence="3">
    <location>
        <begin position="283"/>
        <end position="319"/>
    </location>
</feature>
<dbReference type="AlphaFoldDB" id="A0A316VDV7"/>
<feature type="region of interest" description="Disordered" evidence="3">
    <location>
        <begin position="426"/>
        <end position="465"/>
    </location>
</feature>
<dbReference type="Gene3D" id="1.20.920.10">
    <property type="entry name" value="Bromodomain-like"/>
    <property type="match status" value="1"/>
</dbReference>
<dbReference type="GO" id="GO:0006325">
    <property type="term" value="P:chromatin organization"/>
    <property type="evidence" value="ECO:0007669"/>
    <property type="project" value="UniProtKB-ARBA"/>
</dbReference>
<dbReference type="GeneID" id="37024166"/>
<dbReference type="EMBL" id="KZ819603">
    <property type="protein sequence ID" value="PWN35736.1"/>
    <property type="molecule type" value="Genomic_DNA"/>
</dbReference>
<feature type="domain" description="Bromo" evidence="4">
    <location>
        <begin position="51"/>
        <end position="121"/>
    </location>
</feature>
<dbReference type="GO" id="GO:0005198">
    <property type="term" value="F:structural molecule activity"/>
    <property type="evidence" value="ECO:0007669"/>
    <property type="project" value="TreeGrafter"/>
</dbReference>
<reference evidence="5 6" key="1">
    <citation type="journal article" date="2018" name="Mol. Biol. Evol.">
        <title>Broad Genomic Sampling Reveals a Smut Pathogenic Ancestry of the Fungal Clade Ustilaginomycotina.</title>
        <authorList>
            <person name="Kijpornyongpan T."/>
            <person name="Mondo S.J."/>
            <person name="Barry K."/>
            <person name="Sandor L."/>
            <person name="Lee J."/>
            <person name="Lipzen A."/>
            <person name="Pangilinan J."/>
            <person name="LaButti K."/>
            <person name="Hainaut M."/>
            <person name="Henrissat B."/>
            <person name="Grigoriev I.V."/>
            <person name="Spatafora J.W."/>
            <person name="Aime M.C."/>
        </authorList>
    </citation>
    <scope>NUCLEOTIDE SEQUENCE [LARGE SCALE GENOMIC DNA]</scope>
    <source>
        <strain evidence="5 6">MCA 3882</strain>
    </source>
</reference>
<dbReference type="PANTHER" id="PTHR47343:SF1">
    <property type="entry name" value="TRANSCRIPTIONAL ACTIVATOR SPT7"/>
    <property type="match status" value="1"/>
</dbReference>
<evidence type="ECO:0000256" key="1">
    <source>
        <dbReference type="ARBA" id="ARBA00023117"/>
    </source>
</evidence>
<accession>A0A316VDV7</accession>
<evidence type="ECO:0000313" key="6">
    <source>
        <dbReference type="Proteomes" id="UP000245771"/>
    </source>
</evidence>
<dbReference type="InterPro" id="IPR036427">
    <property type="entry name" value="Bromodomain-like_sf"/>
</dbReference>
<feature type="region of interest" description="Disordered" evidence="3">
    <location>
        <begin position="741"/>
        <end position="893"/>
    </location>
</feature>
<feature type="region of interest" description="Disordered" evidence="3">
    <location>
        <begin position="679"/>
        <end position="712"/>
    </location>
</feature>
<evidence type="ECO:0000256" key="2">
    <source>
        <dbReference type="PROSITE-ProRule" id="PRU00035"/>
    </source>
</evidence>
<dbReference type="STRING" id="1280837.A0A316VDV7"/>
<dbReference type="InterPro" id="IPR018359">
    <property type="entry name" value="Bromodomain_CS"/>
</dbReference>
<gene>
    <name evidence="5" type="ORF">FA14DRAFT_46247</name>
</gene>
<dbReference type="GO" id="GO:0000124">
    <property type="term" value="C:SAGA complex"/>
    <property type="evidence" value="ECO:0007669"/>
    <property type="project" value="InterPro"/>
</dbReference>
<feature type="compositionally biased region" description="Polar residues" evidence="3">
    <location>
        <begin position="844"/>
        <end position="862"/>
    </location>
</feature>
<dbReference type="PRINTS" id="PR00503">
    <property type="entry name" value="BROMODOMAIN"/>
</dbReference>
<dbReference type="FunCoup" id="A0A316VDV7">
    <property type="interactions" value="14"/>
</dbReference>
<dbReference type="Gene3D" id="1.10.20.10">
    <property type="entry name" value="Histone, subunit A"/>
    <property type="match status" value="1"/>
</dbReference>
<dbReference type="OrthoDB" id="21449at2759"/>
<dbReference type="RefSeq" id="XP_025356038.1">
    <property type="nucleotide sequence ID" value="XM_025502385.1"/>
</dbReference>
<dbReference type="PROSITE" id="PS00633">
    <property type="entry name" value="BROMODOMAIN_1"/>
    <property type="match status" value="1"/>
</dbReference>
<dbReference type="SMART" id="SM00297">
    <property type="entry name" value="BROMO"/>
    <property type="match status" value="1"/>
</dbReference>
<proteinExistence type="predicted"/>
<evidence type="ECO:0000256" key="3">
    <source>
        <dbReference type="SAM" id="MobiDB-lite"/>
    </source>
</evidence>
<dbReference type="PANTHER" id="PTHR47343">
    <property type="entry name" value="TRANSCRIPTIONAL ACTIVATOR SPT7"/>
    <property type="match status" value="1"/>
</dbReference>
<dbReference type="PROSITE" id="PS50014">
    <property type="entry name" value="BROMODOMAIN_2"/>
    <property type="match status" value="1"/>
</dbReference>
<protein>
    <recommendedName>
        <fullName evidence="4">Bromo domain-containing protein</fullName>
    </recommendedName>
</protein>
<dbReference type="GO" id="GO:0046695">
    <property type="term" value="C:SLIK (SAGA-like) complex"/>
    <property type="evidence" value="ECO:0007669"/>
    <property type="project" value="InterPro"/>
</dbReference>
<feature type="compositionally biased region" description="Low complexity" evidence="3">
    <location>
        <begin position="288"/>
        <end position="300"/>
    </location>
</feature>